<protein>
    <submittedName>
        <fullName evidence="2">Uncharacterized protein</fullName>
    </submittedName>
</protein>
<keyword evidence="1" id="KW-0732">Signal</keyword>
<name>A0A5M8RKG2_9BACI</name>
<evidence type="ECO:0000313" key="3">
    <source>
        <dbReference type="Proteomes" id="UP000324326"/>
    </source>
</evidence>
<gene>
    <name evidence="2" type="ORF">DX927_20235</name>
</gene>
<sequence>MLKKIIKLLVVVCILTTGLSVFSLSASAACQRTHLGPQCKNDVLLKKRIKTYYTKNQVNKIVARYNNMGSNKKLILGYIASVKSPVIGLYTLMYQVGANNMIKPFKTAKAKKKGLEVSYTYTMYKGQPNAASKISGVKYKYR</sequence>
<dbReference type="EMBL" id="QSND01000005">
    <property type="protein sequence ID" value="KAA6447603.1"/>
    <property type="molecule type" value="Genomic_DNA"/>
</dbReference>
<evidence type="ECO:0000256" key="1">
    <source>
        <dbReference type="SAM" id="SignalP"/>
    </source>
</evidence>
<dbReference type="Proteomes" id="UP000324326">
    <property type="component" value="Unassembled WGS sequence"/>
</dbReference>
<proteinExistence type="predicted"/>
<feature type="chain" id="PRO_5024452293" evidence="1">
    <location>
        <begin position="29"/>
        <end position="142"/>
    </location>
</feature>
<organism evidence="2 3">
    <name type="scientific">Bacillus swezeyi</name>
    <dbReference type="NCBI Taxonomy" id="1925020"/>
    <lineage>
        <taxon>Bacteria</taxon>
        <taxon>Bacillati</taxon>
        <taxon>Bacillota</taxon>
        <taxon>Bacilli</taxon>
        <taxon>Bacillales</taxon>
        <taxon>Bacillaceae</taxon>
        <taxon>Bacillus</taxon>
    </lineage>
</organism>
<dbReference type="AlphaFoldDB" id="A0A5M8RKG2"/>
<reference evidence="2 3" key="1">
    <citation type="submission" date="2018-08" db="EMBL/GenBank/DDBJ databases">
        <title>Bacillus phenotypic plasticity.</title>
        <authorList>
            <person name="Hurtado E."/>
        </authorList>
    </citation>
    <scope>NUCLEOTIDE SEQUENCE [LARGE SCALE GENOMIC DNA]</scope>
    <source>
        <strain evidence="2 3">427</strain>
    </source>
</reference>
<accession>A0A5M8RKG2</accession>
<evidence type="ECO:0000313" key="2">
    <source>
        <dbReference type="EMBL" id="KAA6447603.1"/>
    </source>
</evidence>
<dbReference type="PROSITE" id="PS51257">
    <property type="entry name" value="PROKAR_LIPOPROTEIN"/>
    <property type="match status" value="1"/>
</dbReference>
<feature type="signal peptide" evidence="1">
    <location>
        <begin position="1"/>
        <end position="28"/>
    </location>
</feature>
<comment type="caution">
    <text evidence="2">The sequence shown here is derived from an EMBL/GenBank/DDBJ whole genome shotgun (WGS) entry which is preliminary data.</text>
</comment>
<dbReference type="RefSeq" id="WP_148958327.1">
    <property type="nucleotide sequence ID" value="NZ_QSND01000005.1"/>
</dbReference>